<feature type="transmembrane region" description="Helical" evidence="6">
    <location>
        <begin position="282"/>
        <end position="305"/>
    </location>
</feature>
<dbReference type="GO" id="GO:0022857">
    <property type="term" value="F:transmembrane transporter activity"/>
    <property type="evidence" value="ECO:0007669"/>
    <property type="project" value="TreeGrafter"/>
</dbReference>
<dbReference type="InterPro" id="IPR050250">
    <property type="entry name" value="Macrolide_Exporter_MacB"/>
</dbReference>
<name>A0A3B7R1F1_9BACT</name>
<dbReference type="OrthoDB" id="8740261at2"/>
<evidence type="ECO:0000256" key="3">
    <source>
        <dbReference type="ARBA" id="ARBA00022692"/>
    </source>
</evidence>
<evidence type="ECO:0000313" key="10">
    <source>
        <dbReference type="Proteomes" id="UP000262802"/>
    </source>
</evidence>
<comment type="subcellular location">
    <subcellularLocation>
        <location evidence="1">Cell membrane</location>
        <topology evidence="1">Multi-pass membrane protein</topology>
    </subcellularLocation>
</comment>
<feature type="domain" description="ABC3 transporter permease C-terminal" evidence="7">
    <location>
        <begin position="291"/>
        <end position="407"/>
    </location>
</feature>
<reference evidence="9 10" key="1">
    <citation type="submission" date="2018-09" db="EMBL/GenBank/DDBJ databases">
        <title>Hymenobacter medium sp. nov., isolated from R2A medium.</title>
        <authorList>
            <person name="Yingchao G."/>
        </authorList>
    </citation>
    <scope>NUCLEOTIDE SEQUENCE [LARGE SCALE GENOMIC DNA]</scope>
    <source>
        <strain evidence="10">sh-6</strain>
    </source>
</reference>
<dbReference type="EMBL" id="CP032317">
    <property type="protein sequence ID" value="AYA37592.1"/>
    <property type="molecule type" value="Genomic_DNA"/>
</dbReference>
<feature type="domain" description="MacB-like periplasmic core" evidence="8">
    <location>
        <begin position="20"/>
        <end position="240"/>
    </location>
</feature>
<gene>
    <name evidence="9" type="ORF">D3Y59_11350</name>
</gene>
<keyword evidence="2" id="KW-1003">Cell membrane</keyword>
<feature type="transmembrane region" description="Helical" evidence="6">
    <location>
        <begin position="341"/>
        <end position="363"/>
    </location>
</feature>
<organism evidence="9 10">
    <name type="scientific">Hymenobacter oligotrophus</name>
    <dbReference type="NCBI Taxonomy" id="2319843"/>
    <lineage>
        <taxon>Bacteria</taxon>
        <taxon>Pseudomonadati</taxon>
        <taxon>Bacteroidota</taxon>
        <taxon>Cytophagia</taxon>
        <taxon>Cytophagales</taxon>
        <taxon>Hymenobacteraceae</taxon>
        <taxon>Hymenobacter</taxon>
    </lineage>
</organism>
<keyword evidence="4 6" id="KW-1133">Transmembrane helix</keyword>
<keyword evidence="10" id="KW-1185">Reference proteome</keyword>
<dbReference type="Pfam" id="PF12704">
    <property type="entry name" value="MacB_PCD"/>
    <property type="match status" value="1"/>
</dbReference>
<dbReference type="AlphaFoldDB" id="A0A3B7R1F1"/>
<dbReference type="Proteomes" id="UP000262802">
    <property type="component" value="Chromosome"/>
</dbReference>
<dbReference type="KEGG" id="hyh:D3Y59_11350"/>
<evidence type="ECO:0000259" key="7">
    <source>
        <dbReference type="Pfam" id="PF02687"/>
    </source>
</evidence>
<feature type="transmembrane region" description="Helical" evidence="6">
    <location>
        <begin position="21"/>
        <end position="41"/>
    </location>
</feature>
<protein>
    <submittedName>
        <fullName evidence="9">ABC transporter permease</fullName>
    </submittedName>
</protein>
<dbReference type="InterPro" id="IPR025857">
    <property type="entry name" value="MacB_PCD"/>
</dbReference>
<evidence type="ECO:0000256" key="1">
    <source>
        <dbReference type="ARBA" id="ARBA00004651"/>
    </source>
</evidence>
<evidence type="ECO:0000256" key="4">
    <source>
        <dbReference type="ARBA" id="ARBA00022989"/>
    </source>
</evidence>
<feature type="transmembrane region" description="Helical" evidence="6">
    <location>
        <begin position="375"/>
        <end position="397"/>
    </location>
</feature>
<dbReference type="InterPro" id="IPR003838">
    <property type="entry name" value="ABC3_permease_C"/>
</dbReference>
<sequence length="419" mass="46260">MLLSYLKIAWKVLLRRKFFTFISLFGISFTLMVMLVLVAAIDHFNGSHKPEKHMDRMLFVNLLCQRFKDGGYSNTPASAHFVDTYVRSMKTPETVAMASLGSNATAFAGNKTLTLSVRHTDHNFWRVMDFDFLEGRTYSAAEIDQKARVCVISRRTARSFFGTEKGAAGRTLEIGPHRYRVTGVVPDVPAIRLYTSADVWLPYTLNASSIEDKRYDGQYFVILLAPSTAAVPAVRQEFEQMMRRVPLPDPARYDKLYAHADPALASVVRQFTGNQESDDDGMALFLTGCSVLALLFMLLPALNLVNLNVTRIMERAGEIGVRKAFGASRSVLVGQFLTENLVLTALGGLLGLALAAGVLQLLNESQFIAHSHFGLSWRAFAMGLGLTVIFGLMSGVYPAWKMARLNPVDALRGSGSGPK</sequence>
<dbReference type="GO" id="GO:0005886">
    <property type="term" value="C:plasma membrane"/>
    <property type="evidence" value="ECO:0007669"/>
    <property type="project" value="UniProtKB-SubCell"/>
</dbReference>
<dbReference type="Pfam" id="PF02687">
    <property type="entry name" value="FtsX"/>
    <property type="match status" value="1"/>
</dbReference>
<keyword evidence="5 6" id="KW-0472">Membrane</keyword>
<dbReference type="PANTHER" id="PTHR30572">
    <property type="entry name" value="MEMBRANE COMPONENT OF TRANSPORTER-RELATED"/>
    <property type="match status" value="1"/>
</dbReference>
<accession>A0A3B7R1F1</accession>
<evidence type="ECO:0000259" key="8">
    <source>
        <dbReference type="Pfam" id="PF12704"/>
    </source>
</evidence>
<dbReference type="PANTHER" id="PTHR30572:SF18">
    <property type="entry name" value="ABC-TYPE MACROLIDE FAMILY EXPORT SYSTEM PERMEASE COMPONENT 2"/>
    <property type="match status" value="1"/>
</dbReference>
<evidence type="ECO:0000313" key="9">
    <source>
        <dbReference type="EMBL" id="AYA37592.1"/>
    </source>
</evidence>
<evidence type="ECO:0000256" key="2">
    <source>
        <dbReference type="ARBA" id="ARBA00022475"/>
    </source>
</evidence>
<evidence type="ECO:0000256" key="5">
    <source>
        <dbReference type="ARBA" id="ARBA00023136"/>
    </source>
</evidence>
<evidence type="ECO:0000256" key="6">
    <source>
        <dbReference type="SAM" id="Phobius"/>
    </source>
</evidence>
<dbReference type="RefSeq" id="WP_119445159.1">
    <property type="nucleotide sequence ID" value="NZ_CP032317.1"/>
</dbReference>
<proteinExistence type="predicted"/>
<keyword evidence="3 6" id="KW-0812">Transmembrane</keyword>